<dbReference type="Gene3D" id="2.40.160.20">
    <property type="match status" value="1"/>
</dbReference>
<evidence type="ECO:0000256" key="1">
    <source>
        <dbReference type="SAM" id="MobiDB-lite"/>
    </source>
</evidence>
<dbReference type="AlphaFoldDB" id="A0A849SQ73"/>
<feature type="compositionally biased region" description="Basic and acidic residues" evidence="1">
    <location>
        <begin position="65"/>
        <end position="89"/>
    </location>
</feature>
<evidence type="ECO:0000313" key="2">
    <source>
        <dbReference type="EMBL" id="NOT35067.1"/>
    </source>
</evidence>
<sequence>MKQGWSILHRPGAVVALVLTVALAAGLVARESCAQSTPAPADTSKAATLTRAEKREARSASQIEAARKKEANRTAKREKIAKEEAEDVTHATPWQKGANWMSLRFGYAKSAADFHAPGNVGGGFGYNRFVSRRWAAGVHANLDLLGRFGAAAEVSAPLTIEMTRHFKWNTGARPYIGLGAGAFYYHVYRSGQDYSMVRPGMYLTGGMNVPISGKSLIGVDTRMQWSSDAKTDNVTFPDEGPNVMHWSIKLNYSRWM</sequence>
<dbReference type="SUPFAM" id="SSF56925">
    <property type="entry name" value="OMPA-like"/>
    <property type="match status" value="1"/>
</dbReference>
<comment type="caution">
    <text evidence="2">The sequence shown here is derived from an EMBL/GenBank/DDBJ whole genome shotgun (WGS) entry which is preliminary data.</text>
</comment>
<evidence type="ECO:0008006" key="4">
    <source>
        <dbReference type="Google" id="ProtNLM"/>
    </source>
</evidence>
<reference evidence="2 3" key="1">
    <citation type="submission" date="2020-04" db="EMBL/GenBank/DDBJ databases">
        <title>Metagenomic profiling of ammonia- and methane-oxidizing microorganisms in a Dutch drinking water treatment plant.</title>
        <authorList>
            <person name="Poghosyan L."/>
            <person name="Leucker S."/>
        </authorList>
    </citation>
    <scope>NUCLEOTIDE SEQUENCE [LARGE SCALE GENOMIC DNA]</scope>
    <source>
        <strain evidence="2">S-RSF-IL-03</strain>
    </source>
</reference>
<dbReference type="Proteomes" id="UP000580839">
    <property type="component" value="Unassembled WGS sequence"/>
</dbReference>
<name>A0A849SQ73_UNCEI</name>
<feature type="region of interest" description="Disordered" evidence="1">
    <location>
        <begin position="35"/>
        <end position="91"/>
    </location>
</feature>
<proteinExistence type="predicted"/>
<protein>
    <recommendedName>
        <fullName evidence="4">Porin family protein</fullName>
    </recommendedName>
</protein>
<organism evidence="2 3">
    <name type="scientific">Eiseniibacteriota bacterium</name>
    <dbReference type="NCBI Taxonomy" id="2212470"/>
    <lineage>
        <taxon>Bacteria</taxon>
        <taxon>Candidatus Eiseniibacteriota</taxon>
    </lineage>
</organism>
<gene>
    <name evidence="2" type="ORF">HOP12_13025</name>
</gene>
<evidence type="ECO:0000313" key="3">
    <source>
        <dbReference type="Proteomes" id="UP000580839"/>
    </source>
</evidence>
<dbReference type="InterPro" id="IPR011250">
    <property type="entry name" value="OMP/PagP_B-barrel"/>
</dbReference>
<dbReference type="EMBL" id="JABFRW010000170">
    <property type="protein sequence ID" value="NOT35067.1"/>
    <property type="molecule type" value="Genomic_DNA"/>
</dbReference>
<accession>A0A849SQ73</accession>